<dbReference type="SMART" id="SM00028">
    <property type="entry name" value="TPR"/>
    <property type="match status" value="6"/>
</dbReference>
<dbReference type="PROSITE" id="PS50293">
    <property type="entry name" value="TPR_REGION"/>
    <property type="match status" value="1"/>
</dbReference>
<gene>
    <name evidence="4" type="ORF">ABID41_000004</name>
</gene>
<dbReference type="SUPFAM" id="SSF48452">
    <property type="entry name" value="TPR-like"/>
    <property type="match status" value="1"/>
</dbReference>
<proteinExistence type="predicted"/>
<evidence type="ECO:0000256" key="3">
    <source>
        <dbReference type="PROSITE-ProRule" id="PRU00339"/>
    </source>
</evidence>
<dbReference type="Gene3D" id="3.40.50.2000">
    <property type="entry name" value="Glycogen Phosphorylase B"/>
    <property type="match status" value="1"/>
</dbReference>
<dbReference type="RefSeq" id="WP_331929796.1">
    <property type="nucleotide sequence ID" value="NZ_JBEPLU010000001.1"/>
</dbReference>
<keyword evidence="1" id="KW-0677">Repeat</keyword>
<accession>A0ABV2ED06</accession>
<evidence type="ECO:0000313" key="4">
    <source>
        <dbReference type="EMBL" id="MET3524909.1"/>
    </source>
</evidence>
<dbReference type="InterPro" id="IPR052346">
    <property type="entry name" value="O-mannosyl-transferase_TMTC"/>
</dbReference>
<comment type="caution">
    <text evidence="4">The sequence shown here is derived from an EMBL/GenBank/DDBJ whole genome shotgun (WGS) entry which is preliminary data.</text>
</comment>
<feature type="repeat" description="TPR" evidence="3">
    <location>
        <begin position="70"/>
        <end position="103"/>
    </location>
</feature>
<evidence type="ECO:0000256" key="2">
    <source>
        <dbReference type="ARBA" id="ARBA00022803"/>
    </source>
</evidence>
<dbReference type="SUPFAM" id="SSF53756">
    <property type="entry name" value="UDP-Glycosyltransferase/glycogen phosphorylase"/>
    <property type="match status" value="1"/>
</dbReference>
<reference evidence="4 5" key="1">
    <citation type="submission" date="2024-06" db="EMBL/GenBank/DDBJ databases">
        <title>Genomic Encyclopedia of Type Strains, Phase IV (KMG-IV): sequencing the most valuable type-strain genomes for metagenomic binning, comparative biology and taxonomic classification.</title>
        <authorList>
            <person name="Goeker M."/>
        </authorList>
    </citation>
    <scope>NUCLEOTIDE SEQUENCE [LARGE SCALE GENOMIC DNA]</scope>
    <source>
        <strain evidence="4 5">DSM 17809</strain>
    </source>
</reference>
<dbReference type="Pfam" id="PF07719">
    <property type="entry name" value="TPR_2"/>
    <property type="match status" value="1"/>
</dbReference>
<dbReference type="InterPro" id="IPR011990">
    <property type="entry name" value="TPR-like_helical_dom_sf"/>
</dbReference>
<dbReference type="EMBL" id="JBEPLU010000001">
    <property type="protein sequence ID" value="MET3524909.1"/>
    <property type="molecule type" value="Genomic_DNA"/>
</dbReference>
<keyword evidence="2 3" id="KW-0802">TPR repeat</keyword>
<name>A0ABV2ED06_9CAUL</name>
<organism evidence="4 5">
    <name type="scientific">Phenylobacterium koreense</name>
    <dbReference type="NCBI Taxonomy" id="266125"/>
    <lineage>
        <taxon>Bacteria</taxon>
        <taxon>Pseudomonadati</taxon>
        <taxon>Pseudomonadota</taxon>
        <taxon>Alphaproteobacteria</taxon>
        <taxon>Caulobacterales</taxon>
        <taxon>Caulobacteraceae</taxon>
        <taxon>Phenylobacterium</taxon>
    </lineage>
</organism>
<feature type="repeat" description="TPR" evidence="3">
    <location>
        <begin position="172"/>
        <end position="205"/>
    </location>
</feature>
<sequence>MRKSIYETGPAGDAASAEGLARFSAELTNIKATKAALLHLRRGLKYAGADQFDRAEKAAMEAAALDPKLFYAWHLMGIARDKLNNRAGALEAYEKALALSPESPAIANDLGRLAYRMEMWPQAEALFRHCLAFKPGAPEASNNLGALLRTQMRYDEAIEVLKTSLLAHPREGMVWITLGTVLSDAGRFDEAVTFYEEALRLNPRDPKAHYNLSGVQFAIGQEEAAITRCLNAFPLAKQPLDGTMMRFSVGVMSLGSGDLTQGWKYYGARLEPSFNEPIHYYAKSERWTPETDIRGRHLMLFGEQGLGDEILFANVLDTVLEDLGPEGKLTMAVTDRLVSYFQRSFPDVEFSAHVTMSKEGSAHRFAPAIKDWSGIDYWAPMADMLSKYRPSVDSFPNRPQGFMKPDPERVEYWRGVLSALPGAKIGLLWTSLIINSTRHLYFSPFEDWAPVLTTPGVTFVNLQYGDRSADLEFVRERFGVEIYQPEGIDLKNDLDEVAALSAALDLVVGVSNATFNIAAAAGAPAWLISTPRVWTWLGTDRYPWYSQVKAFARGKERDWTGVMAQVAQALGEHLGHGTRLAATG</sequence>
<evidence type="ECO:0000313" key="5">
    <source>
        <dbReference type="Proteomes" id="UP001549110"/>
    </source>
</evidence>
<dbReference type="Pfam" id="PF13424">
    <property type="entry name" value="TPR_12"/>
    <property type="match status" value="1"/>
</dbReference>
<dbReference type="PROSITE" id="PS50005">
    <property type="entry name" value="TPR"/>
    <property type="match status" value="3"/>
</dbReference>
<protein>
    <submittedName>
        <fullName evidence="4">Tetratricopeptide (TPR) repeat protein</fullName>
    </submittedName>
</protein>
<dbReference type="InterPro" id="IPR013105">
    <property type="entry name" value="TPR_2"/>
</dbReference>
<feature type="repeat" description="TPR" evidence="3">
    <location>
        <begin position="138"/>
        <end position="171"/>
    </location>
</feature>
<dbReference type="PANTHER" id="PTHR44227:SF3">
    <property type="entry name" value="PROTEIN O-MANNOSYL-TRANSFERASE TMTC4"/>
    <property type="match status" value="1"/>
</dbReference>
<dbReference type="Gene3D" id="1.25.40.10">
    <property type="entry name" value="Tetratricopeptide repeat domain"/>
    <property type="match status" value="1"/>
</dbReference>
<dbReference type="PANTHER" id="PTHR44227">
    <property type="match status" value="1"/>
</dbReference>
<dbReference type="Proteomes" id="UP001549110">
    <property type="component" value="Unassembled WGS sequence"/>
</dbReference>
<evidence type="ECO:0000256" key="1">
    <source>
        <dbReference type="ARBA" id="ARBA00022737"/>
    </source>
</evidence>
<dbReference type="InterPro" id="IPR019734">
    <property type="entry name" value="TPR_rpt"/>
</dbReference>
<keyword evidence="5" id="KW-1185">Reference proteome</keyword>